<accession>A0A1I0CIE9</accession>
<evidence type="ECO:0000313" key="1">
    <source>
        <dbReference type="EMBL" id="SDG20470.1"/>
    </source>
</evidence>
<sequence length="175" mass="20966">MKKVIKLEDYREKKKEEELSQIDENGFREIPEEEYEEMLEYEIDLDFDNFTVYNDEFIEQNAEHIAHHTLPFCTVCSSPLREGDKIDTMWPLEYGFNVCQQCEDKMSKKIKGRKIINLDKLELILVEEDFKKIKDHLDKKDIHNINGNHIIAEELYQRIKYEILNGEGDDFFKLP</sequence>
<protein>
    <submittedName>
        <fullName evidence="2">Uncharacterized protein</fullName>
    </submittedName>
</protein>
<dbReference type="EMBL" id="FOHG01000037">
    <property type="protein sequence ID" value="SET19202.1"/>
    <property type="molecule type" value="Genomic_DNA"/>
</dbReference>
<keyword evidence="4" id="KW-1185">Reference proteome</keyword>
<gene>
    <name evidence="1" type="ORF">SAMN04488598_1613</name>
    <name evidence="2" type="ORF">SAMN04515652_13717</name>
</gene>
<name>A0A1I0CIE9_9FIRM</name>
<evidence type="ECO:0000313" key="3">
    <source>
        <dbReference type="Proteomes" id="UP000198612"/>
    </source>
</evidence>
<evidence type="ECO:0000313" key="2">
    <source>
        <dbReference type="EMBL" id="SET19202.1"/>
    </source>
</evidence>
<evidence type="ECO:0000313" key="4">
    <source>
        <dbReference type="Proteomes" id="UP000199519"/>
    </source>
</evidence>
<dbReference type="AlphaFoldDB" id="A0A1I0CIE9"/>
<proteinExistence type="predicted"/>
<dbReference type="RefSeq" id="WP_089720755.1">
    <property type="nucleotide sequence ID" value="NZ_FNBJ01000061.1"/>
</dbReference>
<organism evidence="2 3">
    <name type="scientific">Halanaerobium congolense</name>
    <dbReference type="NCBI Taxonomy" id="54121"/>
    <lineage>
        <taxon>Bacteria</taxon>
        <taxon>Bacillati</taxon>
        <taxon>Bacillota</taxon>
        <taxon>Clostridia</taxon>
        <taxon>Halanaerobiales</taxon>
        <taxon>Halanaerobiaceae</taxon>
        <taxon>Halanaerobium</taxon>
    </lineage>
</organism>
<reference evidence="3 4" key="1">
    <citation type="submission" date="2016-10" db="EMBL/GenBank/DDBJ databases">
        <authorList>
            <person name="Varghese N."/>
            <person name="Submissions S."/>
        </authorList>
    </citation>
    <scope>NUCLEOTIDE SEQUENCE [LARGE SCALE GENOMIC DNA]</scope>
    <source>
        <strain evidence="1 4">WG2</strain>
        <strain evidence="2 3">WG5</strain>
    </source>
</reference>
<dbReference type="Proteomes" id="UP000199519">
    <property type="component" value="Unassembled WGS sequence"/>
</dbReference>
<dbReference type="Proteomes" id="UP000198612">
    <property type="component" value="Unassembled WGS sequence"/>
</dbReference>
<dbReference type="EMBL" id="FNBJ01000061">
    <property type="protein sequence ID" value="SDG20470.1"/>
    <property type="molecule type" value="Genomic_DNA"/>
</dbReference>